<protein>
    <recommendedName>
        <fullName evidence="2">Nuclear cap-binding protein subunit 3</fullName>
    </recommendedName>
</protein>
<dbReference type="PANTHER" id="PTHR16291:SF0">
    <property type="entry name" value="NUCLEAR CAP-BINDING PROTEIN SUBUNIT 3"/>
    <property type="match status" value="1"/>
</dbReference>
<dbReference type="Proteomes" id="UP001153712">
    <property type="component" value="Chromosome 9"/>
</dbReference>
<comment type="similarity">
    <text evidence="1">Belongs to the NCBP3 family.</text>
</comment>
<dbReference type="GO" id="GO:0003729">
    <property type="term" value="F:mRNA binding"/>
    <property type="evidence" value="ECO:0007669"/>
    <property type="project" value="InterPro"/>
</dbReference>
<feature type="compositionally biased region" description="Low complexity" evidence="3">
    <location>
        <begin position="557"/>
        <end position="566"/>
    </location>
</feature>
<evidence type="ECO:0000256" key="2">
    <source>
        <dbReference type="ARBA" id="ARBA00019876"/>
    </source>
</evidence>
<dbReference type="InterPro" id="IPR019416">
    <property type="entry name" value="NCBP3"/>
</dbReference>
<proteinExistence type="inferred from homology"/>
<dbReference type="GO" id="GO:0000340">
    <property type="term" value="F:RNA 7-methylguanosine cap binding"/>
    <property type="evidence" value="ECO:0007669"/>
    <property type="project" value="InterPro"/>
</dbReference>
<evidence type="ECO:0000256" key="1">
    <source>
        <dbReference type="ARBA" id="ARBA00006069"/>
    </source>
</evidence>
<keyword evidence="5" id="KW-1185">Reference proteome</keyword>
<reference evidence="4" key="1">
    <citation type="submission" date="2022-01" db="EMBL/GenBank/DDBJ databases">
        <authorList>
            <person name="King R."/>
        </authorList>
    </citation>
    <scope>NUCLEOTIDE SEQUENCE</scope>
</reference>
<feature type="compositionally biased region" description="Basic and acidic residues" evidence="3">
    <location>
        <begin position="468"/>
        <end position="498"/>
    </location>
</feature>
<feature type="compositionally biased region" description="Acidic residues" evidence="3">
    <location>
        <begin position="19"/>
        <end position="38"/>
    </location>
</feature>
<dbReference type="AlphaFoldDB" id="A0A9N9TZL8"/>
<dbReference type="PANTHER" id="PTHR16291">
    <property type="entry name" value="NUCLEAR CAP-BINDING PROTEIN SUBUNIT 3"/>
    <property type="match status" value="1"/>
</dbReference>
<feature type="region of interest" description="Disordered" evidence="3">
    <location>
        <begin position="18"/>
        <end position="46"/>
    </location>
</feature>
<evidence type="ECO:0000313" key="4">
    <source>
        <dbReference type="EMBL" id="CAG9865424.1"/>
    </source>
</evidence>
<accession>A0A9N9TZL8</accession>
<sequence>MEAEKERPNIRIEIFNEGMDVDVDESENEDGEIVEDEPVPVPAQPNSRTVFTTGINIFDHEEQKKLQERAKRFALKPEETYSFTDADLVELRESLGITEDNELEARLDTVLLLGTTDMQVEDILDYFAKYAPSEIEFVDEHSVNVKWLENITAARAMFYSSRAVKDMPVREQVLGKDFLDSDVTDEKDSQSVLLRGRDIQLQVDDIVKPAKKVFKNAVDMDQITIPIPPGYWRLGDKHPKAKCLLLRYAFKTDKKPYRTESLARYYKKLGTAKIHSDKWKEGSIFERNRDLPKGKNPWGNLAKNWDQDAKFRENIPTPAVPIEVKNPNLATRLGHKAESENELEIVEEPTATKKPKVRSMRMRMYADEEEERIKMKKAIQKLKTSSEKLLKTPKDLRAVLSLNNITEPLPVPVKEPDDLGKKLKNRSRQMVFSLESDVNVEKERKENIRTDMRTMLNRRKLRSPIRVPLDDRRYRDRSPVRRHESPSRGRRLTSERLVHYRRHQHEADEERTKPKSKVTVVIKKQKPPTVASTIWSKVQESESEESSSGSDEETSKSDPTGSSSSSEESELDNDSSASSEEGAEEPVKRPGFDYYRSKLVNRNYLKVVKDSDGFRRRYKE</sequence>
<organism evidence="4 5">
    <name type="scientific">Phyllotreta striolata</name>
    <name type="common">Striped flea beetle</name>
    <name type="synonym">Crioceris striolata</name>
    <dbReference type="NCBI Taxonomy" id="444603"/>
    <lineage>
        <taxon>Eukaryota</taxon>
        <taxon>Metazoa</taxon>
        <taxon>Ecdysozoa</taxon>
        <taxon>Arthropoda</taxon>
        <taxon>Hexapoda</taxon>
        <taxon>Insecta</taxon>
        <taxon>Pterygota</taxon>
        <taxon>Neoptera</taxon>
        <taxon>Endopterygota</taxon>
        <taxon>Coleoptera</taxon>
        <taxon>Polyphaga</taxon>
        <taxon>Cucujiformia</taxon>
        <taxon>Chrysomeloidea</taxon>
        <taxon>Chrysomelidae</taxon>
        <taxon>Galerucinae</taxon>
        <taxon>Alticini</taxon>
        <taxon>Phyllotreta</taxon>
    </lineage>
</organism>
<dbReference type="GO" id="GO:0005634">
    <property type="term" value="C:nucleus"/>
    <property type="evidence" value="ECO:0007669"/>
    <property type="project" value="TreeGrafter"/>
</dbReference>
<evidence type="ECO:0000313" key="5">
    <source>
        <dbReference type="Proteomes" id="UP001153712"/>
    </source>
</evidence>
<gene>
    <name evidence="4" type="ORF">PHYEVI_LOCUS11659</name>
</gene>
<name>A0A9N9TZL8_PHYSR</name>
<evidence type="ECO:0000256" key="3">
    <source>
        <dbReference type="SAM" id="MobiDB-lite"/>
    </source>
</evidence>
<dbReference type="EMBL" id="OU900102">
    <property type="protein sequence ID" value="CAG9865424.1"/>
    <property type="molecule type" value="Genomic_DNA"/>
</dbReference>
<feature type="region of interest" description="Disordered" evidence="3">
    <location>
        <begin position="459"/>
        <end position="594"/>
    </location>
</feature>
<dbReference type="OrthoDB" id="422106at2759"/>